<evidence type="ECO:0000313" key="2">
    <source>
        <dbReference type="Proteomes" id="UP000291236"/>
    </source>
</evidence>
<dbReference type="Proteomes" id="UP000291236">
    <property type="component" value="Chromosome"/>
</dbReference>
<proteinExistence type="predicted"/>
<dbReference type="KEGG" id="sbf:JCM31447_14670"/>
<accession>A0A4P2VLZ7</accession>
<organism evidence="1 2">
    <name type="scientific">Fluviispira sanaruensis</name>
    <dbReference type="NCBI Taxonomy" id="2493639"/>
    <lineage>
        <taxon>Bacteria</taxon>
        <taxon>Pseudomonadati</taxon>
        <taxon>Bdellovibrionota</taxon>
        <taxon>Oligoflexia</taxon>
        <taxon>Silvanigrellales</taxon>
        <taxon>Silvanigrellaceae</taxon>
        <taxon>Fluviispira</taxon>
    </lineage>
</organism>
<dbReference type="EMBL" id="AP019368">
    <property type="protein sequence ID" value="BBH53024.1"/>
    <property type="molecule type" value="Genomic_DNA"/>
</dbReference>
<dbReference type="AlphaFoldDB" id="A0A4P2VLZ7"/>
<keyword evidence="2" id="KW-1185">Reference proteome</keyword>
<protein>
    <submittedName>
        <fullName evidence="1">Uncharacterized protein</fullName>
    </submittedName>
</protein>
<gene>
    <name evidence="1" type="ORF">JCM31447_14670</name>
</gene>
<name>A0A4P2VLZ7_FLUSA</name>
<sequence length="63" mass="7229">MMIYAPLEPFEVKTKLTDDLCTTRPVEVKTKTTDNFYASMHFKTLSQGNLQRGTLNVIKHNVL</sequence>
<evidence type="ECO:0000313" key="1">
    <source>
        <dbReference type="EMBL" id="BBH53024.1"/>
    </source>
</evidence>
<reference evidence="1 2" key="1">
    <citation type="submission" date="2018-12" db="EMBL/GenBank/DDBJ databases">
        <title>Rubrispira sanarue gen. nov., sp., nov., a member of the order Silvanigrellales, isolated from a brackish lake in Hamamatsu Japan.</title>
        <authorList>
            <person name="Maejima Y."/>
            <person name="Iino T."/>
            <person name="Muraguchi Y."/>
            <person name="Fukuda K."/>
            <person name="Nojiri H."/>
            <person name="Ohkuma M."/>
            <person name="Moriuchi R."/>
            <person name="Dohra H."/>
            <person name="Kimbara K."/>
            <person name="Shintani M."/>
        </authorList>
    </citation>
    <scope>NUCLEOTIDE SEQUENCE [LARGE SCALE GENOMIC DNA]</scope>
    <source>
        <strain evidence="1 2">RF1110005</strain>
    </source>
</reference>